<dbReference type="HOGENOM" id="CLU_2096604_0_0_1"/>
<proteinExistence type="predicted"/>
<dbReference type="Proteomes" id="UP000008066">
    <property type="component" value="Unassembled WGS sequence"/>
</dbReference>
<gene>
    <name evidence="3" type="ORF">CTHT_0029450</name>
</gene>
<dbReference type="OrthoDB" id="4564536at2759"/>
<feature type="region of interest" description="Disordered" evidence="1">
    <location>
        <begin position="94"/>
        <end position="116"/>
    </location>
</feature>
<evidence type="ECO:0000313" key="3">
    <source>
        <dbReference type="EMBL" id="EGS21104.1"/>
    </source>
</evidence>
<sequence>MGVRKVIFCWRVRLTYACGHLFESATDHRCGPTRQGCMGWITNKVLAKQCCDCDPDGGKKGLHEDMEAAGASVGSETPLASATVERGWTLLEPGKEIGSSSGWGEWEGSGMKRRGD</sequence>
<evidence type="ECO:0000313" key="4">
    <source>
        <dbReference type="Proteomes" id="UP000008066"/>
    </source>
</evidence>
<feature type="chain" id="PRO_5003408900" evidence="2">
    <location>
        <begin position="18"/>
        <end position="116"/>
    </location>
</feature>
<keyword evidence="2" id="KW-0732">Signal</keyword>
<accession>G0S857</accession>
<reference evidence="3 4" key="1">
    <citation type="journal article" date="2011" name="Cell">
        <title>Insight into structure and assembly of the nuclear pore complex by utilizing the genome of a eukaryotic thermophile.</title>
        <authorList>
            <person name="Amlacher S."/>
            <person name="Sarges P."/>
            <person name="Flemming D."/>
            <person name="van Noort V."/>
            <person name="Kunze R."/>
            <person name="Devos D.P."/>
            <person name="Arumugam M."/>
            <person name="Bork P."/>
            <person name="Hurt E."/>
        </authorList>
    </citation>
    <scope>NUCLEOTIDE SEQUENCE [LARGE SCALE GENOMIC DNA]</scope>
    <source>
        <strain evidence="4">DSM 1495 / CBS 144.50 / IMI 039719</strain>
    </source>
</reference>
<keyword evidence="4" id="KW-1185">Reference proteome</keyword>
<protein>
    <submittedName>
        <fullName evidence="3">Uncharacterized protein</fullName>
    </submittedName>
</protein>
<feature type="signal peptide" evidence="2">
    <location>
        <begin position="1"/>
        <end position="17"/>
    </location>
</feature>
<evidence type="ECO:0000256" key="1">
    <source>
        <dbReference type="SAM" id="MobiDB-lite"/>
    </source>
</evidence>
<dbReference type="KEGG" id="cthr:CTHT_0029450"/>
<organism evidence="4">
    <name type="scientific">Chaetomium thermophilum (strain DSM 1495 / CBS 144.50 / IMI 039719)</name>
    <name type="common">Thermochaetoides thermophila</name>
    <dbReference type="NCBI Taxonomy" id="759272"/>
    <lineage>
        <taxon>Eukaryota</taxon>
        <taxon>Fungi</taxon>
        <taxon>Dikarya</taxon>
        <taxon>Ascomycota</taxon>
        <taxon>Pezizomycotina</taxon>
        <taxon>Sordariomycetes</taxon>
        <taxon>Sordariomycetidae</taxon>
        <taxon>Sordariales</taxon>
        <taxon>Chaetomiaceae</taxon>
        <taxon>Thermochaetoides</taxon>
    </lineage>
</organism>
<name>G0S857_CHATD</name>
<dbReference type="GeneID" id="18256983"/>
<feature type="compositionally biased region" description="Low complexity" evidence="1">
    <location>
        <begin position="98"/>
        <end position="109"/>
    </location>
</feature>
<dbReference type="AlphaFoldDB" id="G0S857"/>
<dbReference type="RefSeq" id="XP_006693400.1">
    <property type="nucleotide sequence ID" value="XM_006693337.1"/>
</dbReference>
<dbReference type="EMBL" id="GL988041">
    <property type="protein sequence ID" value="EGS21104.1"/>
    <property type="molecule type" value="Genomic_DNA"/>
</dbReference>
<evidence type="ECO:0000256" key="2">
    <source>
        <dbReference type="SAM" id="SignalP"/>
    </source>
</evidence>